<proteinExistence type="predicted"/>
<sequence length="224" mass="25872">MIQNSQELLSINQEFLSLTTFCPKVHGKVECLVFQKEPSKKYSQKNKYNNIDSLYSYNQLKEMSNILTNSTIAGNSLRNDSTGLYAAPHHFKALLESLSQSFPDFDFSTITPWNFKLIQSPEHAQADINFKFMTILPDSDQLVAHIWKMLENDIIPSSCYIYAYESDRPDAFSAMGTVFNLNYFFLNEKTNKVILVHLREGSNEFDDEELNSFDEDDNLESNWV</sequence>
<evidence type="ECO:0000313" key="2">
    <source>
        <dbReference type="Proteomes" id="UP001470230"/>
    </source>
</evidence>
<comment type="caution">
    <text evidence="1">The sequence shown here is derived from an EMBL/GenBank/DDBJ whole genome shotgun (WGS) entry which is preliminary data.</text>
</comment>
<name>A0ABR2KVQ1_9EUKA</name>
<dbReference type="PANTHER" id="PTHR22504:SF0">
    <property type="entry name" value="REPRESSOR OF RNA POLYMERASE III TRANSCRIPTION MAF1 HOMOLOG"/>
    <property type="match status" value="1"/>
</dbReference>
<evidence type="ECO:0000313" key="1">
    <source>
        <dbReference type="EMBL" id="KAK8895193.1"/>
    </source>
</evidence>
<gene>
    <name evidence="1" type="ORF">M9Y10_023635</name>
</gene>
<dbReference type="InterPro" id="IPR038564">
    <property type="entry name" value="Maf1_sf"/>
</dbReference>
<accession>A0ABR2KVQ1</accession>
<dbReference type="Proteomes" id="UP001470230">
    <property type="component" value="Unassembled WGS sequence"/>
</dbReference>
<reference evidence="1 2" key="1">
    <citation type="submission" date="2024-04" db="EMBL/GenBank/DDBJ databases">
        <title>Tritrichomonas musculus Genome.</title>
        <authorList>
            <person name="Alves-Ferreira E."/>
            <person name="Grigg M."/>
            <person name="Lorenzi H."/>
            <person name="Galac M."/>
        </authorList>
    </citation>
    <scope>NUCLEOTIDE SEQUENCE [LARGE SCALE GENOMIC DNA]</scope>
    <source>
        <strain evidence="1 2">EAF2021</strain>
    </source>
</reference>
<dbReference type="EMBL" id="JAPFFF010000003">
    <property type="protein sequence ID" value="KAK8895193.1"/>
    <property type="molecule type" value="Genomic_DNA"/>
</dbReference>
<keyword evidence="2" id="KW-1185">Reference proteome</keyword>
<organism evidence="1 2">
    <name type="scientific">Tritrichomonas musculus</name>
    <dbReference type="NCBI Taxonomy" id="1915356"/>
    <lineage>
        <taxon>Eukaryota</taxon>
        <taxon>Metamonada</taxon>
        <taxon>Parabasalia</taxon>
        <taxon>Tritrichomonadida</taxon>
        <taxon>Tritrichomonadidae</taxon>
        <taxon>Tritrichomonas</taxon>
    </lineage>
</organism>
<dbReference type="PANTHER" id="PTHR22504">
    <property type="entry name" value="REPRESSOR OF RNA POLYMERASE III TRANSCRIPTION MAF1"/>
    <property type="match status" value="1"/>
</dbReference>
<dbReference type="InterPro" id="IPR015257">
    <property type="entry name" value="Maf1"/>
</dbReference>
<protein>
    <submittedName>
        <fullName evidence="1">RNA polymerase III-inhibiting protein maf1</fullName>
    </submittedName>
</protein>
<dbReference type="Pfam" id="PF09174">
    <property type="entry name" value="Maf1"/>
    <property type="match status" value="1"/>
</dbReference>
<dbReference type="Gene3D" id="3.40.1000.50">
    <property type="entry name" value="Repressor of RNA polymerase III transcription Maf1"/>
    <property type="match status" value="1"/>
</dbReference>